<dbReference type="PANTHER" id="PTHR43240">
    <property type="entry name" value="1,4-DIHYDROXY-2-NAPHTHOYL-COA THIOESTERASE 1"/>
    <property type="match status" value="1"/>
</dbReference>
<evidence type="ECO:0000313" key="3">
    <source>
        <dbReference type="EMBL" id="MDR7377019.1"/>
    </source>
</evidence>
<proteinExistence type="predicted"/>
<dbReference type="InterPro" id="IPR029069">
    <property type="entry name" value="HotDog_dom_sf"/>
</dbReference>
<feature type="domain" description="Thioesterase" evidence="2">
    <location>
        <begin position="89"/>
        <end position="165"/>
    </location>
</feature>
<evidence type="ECO:0000259" key="2">
    <source>
        <dbReference type="Pfam" id="PF03061"/>
    </source>
</evidence>
<organism evidence="3 4">
    <name type="scientific">Rhodoferax ferrireducens</name>
    <dbReference type="NCBI Taxonomy" id="192843"/>
    <lineage>
        <taxon>Bacteria</taxon>
        <taxon>Pseudomonadati</taxon>
        <taxon>Pseudomonadota</taxon>
        <taxon>Betaproteobacteria</taxon>
        <taxon>Burkholderiales</taxon>
        <taxon>Comamonadaceae</taxon>
        <taxon>Rhodoferax</taxon>
    </lineage>
</organism>
<accession>A0ABU2C6Q7</accession>
<dbReference type="InterPro" id="IPR006683">
    <property type="entry name" value="Thioestr_dom"/>
</dbReference>
<dbReference type="CDD" id="cd03443">
    <property type="entry name" value="PaaI_thioesterase"/>
    <property type="match status" value="1"/>
</dbReference>
<dbReference type="Proteomes" id="UP001180487">
    <property type="component" value="Unassembled WGS sequence"/>
</dbReference>
<protein>
    <submittedName>
        <fullName evidence="3">Uncharacterized protein (TIGR00369 family)</fullName>
    </submittedName>
</protein>
<evidence type="ECO:0000313" key="4">
    <source>
        <dbReference type="Proteomes" id="UP001180487"/>
    </source>
</evidence>
<keyword evidence="1" id="KW-0378">Hydrolase</keyword>
<reference evidence="3 4" key="1">
    <citation type="submission" date="2023-07" db="EMBL/GenBank/DDBJ databases">
        <title>Sorghum-associated microbial communities from plants grown in Nebraska, USA.</title>
        <authorList>
            <person name="Schachtman D."/>
        </authorList>
    </citation>
    <scope>NUCLEOTIDE SEQUENCE [LARGE SCALE GENOMIC DNA]</scope>
    <source>
        <strain evidence="3 4">BE313</strain>
    </source>
</reference>
<keyword evidence="4" id="KW-1185">Reference proteome</keyword>
<dbReference type="RefSeq" id="WP_310372385.1">
    <property type="nucleotide sequence ID" value="NZ_JAVDXT010000001.1"/>
</dbReference>
<gene>
    <name evidence="3" type="ORF">J2X19_001677</name>
</gene>
<name>A0ABU2C6Q7_9BURK</name>
<evidence type="ECO:0000256" key="1">
    <source>
        <dbReference type="ARBA" id="ARBA00022801"/>
    </source>
</evidence>
<dbReference type="SUPFAM" id="SSF54637">
    <property type="entry name" value="Thioesterase/thiol ester dehydrase-isomerase"/>
    <property type="match status" value="1"/>
</dbReference>
<dbReference type="Gene3D" id="3.10.129.10">
    <property type="entry name" value="Hotdog Thioesterase"/>
    <property type="match status" value="1"/>
</dbReference>
<comment type="caution">
    <text evidence="3">The sequence shown here is derived from an EMBL/GenBank/DDBJ whole genome shotgun (WGS) entry which is preliminary data.</text>
</comment>
<sequence>MTSEVIAAQWNAQCDAVLTIMRAGGGQAGLARPDQVAGKTGLEILQAMLSGALPYPHIADTLDFALIEASFGSATFQSTPQLKHYNPLGSVHGGWYATLLDSALGCAVQSTLPVGRSYTTAELGVNIVRAASHQTGPLRAIANVLHSGRQLATAEARIVGPDGKLYAHATTTCLVFEVPAR</sequence>
<dbReference type="PANTHER" id="PTHR43240:SF1">
    <property type="entry name" value="BLR5584 PROTEIN"/>
    <property type="match status" value="1"/>
</dbReference>
<dbReference type="NCBIfam" id="TIGR00369">
    <property type="entry name" value="unchar_dom_1"/>
    <property type="match status" value="1"/>
</dbReference>
<dbReference type="Pfam" id="PF03061">
    <property type="entry name" value="4HBT"/>
    <property type="match status" value="1"/>
</dbReference>
<dbReference type="EMBL" id="JAVDXT010000001">
    <property type="protein sequence ID" value="MDR7377019.1"/>
    <property type="molecule type" value="Genomic_DNA"/>
</dbReference>
<dbReference type="InterPro" id="IPR003736">
    <property type="entry name" value="PAAI_dom"/>
</dbReference>